<feature type="transmembrane region" description="Helical" evidence="1">
    <location>
        <begin position="63"/>
        <end position="82"/>
    </location>
</feature>
<evidence type="ECO:0000313" key="2">
    <source>
        <dbReference type="EMBL" id="OXA41185.1"/>
    </source>
</evidence>
<keyword evidence="1" id="KW-0812">Transmembrane</keyword>
<reference evidence="2 3" key="1">
    <citation type="submission" date="2015-12" db="EMBL/GenBank/DDBJ databases">
        <title>The genome of Folsomia candida.</title>
        <authorList>
            <person name="Faddeeva A."/>
            <person name="Derks M.F."/>
            <person name="Anvar Y."/>
            <person name="Smit S."/>
            <person name="Van Straalen N."/>
            <person name="Roelofs D."/>
        </authorList>
    </citation>
    <scope>NUCLEOTIDE SEQUENCE [LARGE SCALE GENOMIC DNA]</scope>
    <source>
        <strain evidence="2 3">VU population</strain>
        <tissue evidence="2">Whole body</tissue>
    </source>
</reference>
<accession>A0A226D6K8</accession>
<name>A0A226D6K8_FOLCA</name>
<dbReference type="AlphaFoldDB" id="A0A226D6K8"/>
<feature type="transmembrane region" description="Helical" evidence="1">
    <location>
        <begin position="312"/>
        <end position="339"/>
    </location>
</feature>
<evidence type="ECO:0000313" key="3">
    <source>
        <dbReference type="Proteomes" id="UP000198287"/>
    </source>
</evidence>
<feature type="transmembrane region" description="Helical" evidence="1">
    <location>
        <begin position="283"/>
        <end position="306"/>
    </location>
</feature>
<comment type="caution">
    <text evidence="2">The sequence shown here is derived from an EMBL/GenBank/DDBJ whole genome shotgun (WGS) entry which is preliminary data.</text>
</comment>
<feature type="transmembrane region" description="Helical" evidence="1">
    <location>
        <begin position="103"/>
        <end position="124"/>
    </location>
</feature>
<keyword evidence="1" id="KW-0472">Membrane</keyword>
<proteinExistence type="predicted"/>
<keyword evidence="3" id="KW-1185">Reference proteome</keyword>
<organism evidence="2 3">
    <name type="scientific">Folsomia candida</name>
    <name type="common">Springtail</name>
    <dbReference type="NCBI Taxonomy" id="158441"/>
    <lineage>
        <taxon>Eukaryota</taxon>
        <taxon>Metazoa</taxon>
        <taxon>Ecdysozoa</taxon>
        <taxon>Arthropoda</taxon>
        <taxon>Hexapoda</taxon>
        <taxon>Collembola</taxon>
        <taxon>Entomobryomorpha</taxon>
        <taxon>Isotomoidea</taxon>
        <taxon>Isotomidae</taxon>
        <taxon>Proisotominae</taxon>
        <taxon>Folsomia</taxon>
    </lineage>
</organism>
<dbReference type="EMBL" id="LNIX01000030">
    <property type="protein sequence ID" value="OXA41185.1"/>
    <property type="molecule type" value="Genomic_DNA"/>
</dbReference>
<protein>
    <submittedName>
        <fullName evidence="2">Uncharacterized protein</fullName>
    </submittedName>
</protein>
<gene>
    <name evidence="2" type="ORF">Fcan01_24022</name>
</gene>
<dbReference type="Proteomes" id="UP000198287">
    <property type="component" value="Unassembled WGS sequence"/>
</dbReference>
<evidence type="ECO:0000256" key="1">
    <source>
        <dbReference type="SAM" id="Phobius"/>
    </source>
</evidence>
<sequence length="414" mass="46869">MILKKLLDPTFHYFSQECTVLSDYQKYFLDRYPFCYKLPIQWSPREGKIVLVRRKYSYFLDRIPFLLGGIAVLAGIFGLWALKFNISRGIIHNVAWIKKFGCYIATTFGFCLCGGGYFGCIKYVGDLTYSLNLLIGMFKRMEYIQSLGRIGKRSTDPLCLFARTCFPILYYSTPAGVLTLVWLGIDPGDHIIQIVKSIIRQVMWHEAVLFRITLFFCRHADGVVHGKIREKCCGGVHAGNTRAGLCRDGERSSFLQSSSAPVASVGRVIRMVMAATHSLQSQAGFFLVSVITGFSVVLNFGLISLIRNGAPWYLILLLVYGSLTIGMCFFLGLSLMAVYSDKSIMYAKELKRVARRVGRRFDRKLFLREIMSVRKTGLPLAVSDFLLCYMSRSIKMTIPTIIVEQTINLLISYS</sequence>
<keyword evidence="1" id="KW-1133">Transmembrane helix</keyword>